<feature type="compositionally biased region" description="Acidic residues" evidence="5">
    <location>
        <begin position="366"/>
        <end position="380"/>
    </location>
</feature>
<evidence type="ECO:0000256" key="3">
    <source>
        <dbReference type="ARBA" id="ARBA00022989"/>
    </source>
</evidence>
<gene>
    <name evidence="8" type="ORF">ACG33_11160</name>
</gene>
<dbReference type="Proteomes" id="UP000070250">
    <property type="component" value="Chromosome"/>
</dbReference>
<keyword evidence="2 6" id="KW-0812">Transmembrane</keyword>
<evidence type="ECO:0000256" key="1">
    <source>
        <dbReference type="ARBA" id="ARBA00004167"/>
    </source>
</evidence>
<evidence type="ECO:0000313" key="9">
    <source>
        <dbReference type="Proteomes" id="UP000070250"/>
    </source>
</evidence>
<reference evidence="8 9" key="1">
    <citation type="submission" date="2015-06" db="EMBL/GenBank/DDBJ databases">
        <title>A Comprehensive Approach to Explore the Metabolic and Phylogenetic Diversity of Bacterial Steroid Degradation in the Environment: Testosterone as an Example.</title>
        <authorList>
            <person name="Yang F.-C."/>
            <person name="Chen Y.-L."/>
            <person name="Yu C.-P."/>
            <person name="Tang S.-L."/>
            <person name="Wang P.-H."/>
            <person name="Ismail W."/>
            <person name="Wang C.-H."/>
            <person name="Yang C.-Y."/>
            <person name="Chiang Y.-R."/>
        </authorList>
    </citation>
    <scope>NUCLEOTIDE SEQUENCE [LARGE SCALE GENOMIC DNA]</scope>
    <source>
        <strain evidence="8 9">DSM 18526</strain>
    </source>
</reference>
<dbReference type="GO" id="GO:0005886">
    <property type="term" value="C:plasma membrane"/>
    <property type="evidence" value="ECO:0007669"/>
    <property type="project" value="InterPro"/>
</dbReference>
<keyword evidence="4 6" id="KW-0472">Membrane</keyword>
<feature type="region of interest" description="Disordered" evidence="5">
    <location>
        <begin position="357"/>
        <end position="397"/>
    </location>
</feature>
<dbReference type="OrthoDB" id="5555605at2"/>
<evidence type="ECO:0000259" key="7">
    <source>
        <dbReference type="Pfam" id="PF04357"/>
    </source>
</evidence>
<dbReference type="GO" id="GO:0009306">
    <property type="term" value="P:protein secretion"/>
    <property type="evidence" value="ECO:0007669"/>
    <property type="project" value="InterPro"/>
</dbReference>
<dbReference type="RefSeq" id="WP_066921225.1">
    <property type="nucleotide sequence ID" value="NZ_CP011971.1"/>
</dbReference>
<comment type="subcellular location">
    <subcellularLocation>
        <location evidence="1">Membrane</location>
        <topology evidence="1">Single-pass membrane protein</topology>
    </subcellularLocation>
</comment>
<name>A0A127FDI7_STEDE</name>
<keyword evidence="3 6" id="KW-1133">Transmembrane helix</keyword>
<dbReference type="KEGG" id="sdf:ACG33_11160"/>
<proteinExistence type="predicted"/>
<sequence length="1338" mass="141110">MNESYAESTSGKAPGGMRGADVATAGMARGPVRALLRWMGLGAAVIMAAVLCGLLWLVNTQQGARWAAELAGGLLQERLSIQAPAGTLAGPLTLEGLRYMDPLSGLTVEIEQLQVDLRWLALLRGVVRIGDARLRGVRVVLGASSPSSAEAESTPFSLQPPIDISMDRLRLEDAVVSSPSASSPAPLLELIHAELAGEWTKAAIVLRQLDVLAAQGELHFSGRLAQRDVYEGEAQGRFHWQAGQQHLTGDLRAVTQQERADLVLQLSAPLPARLDASLRQAGDWPWRFVLDVPAFDPRKTVLPESGMRRLAASLRGEGNSAAGEVRGRIDLDGVPVRIEPLRFTRDEDEITLDPLKIFLGGSSGGEDSEAGDSGTEDAEAEGPGTGDAGAEDTEGSPAAGTLVVRGVLSSAPALRVSAEVDWQDLQIPARWAGQQLHSRGRLQVRGNMDAYTALGQLQIGPPRAPVDIALDVTGSNAAIEVKELALRQSAGELTALGRVALKPVIGWHLAAAAKTFDPGALAADWPGRVSFQLDTEGRMGERGADGTLVLRNLRGRLRDRPVEGRADMDFSGLGAAGQPTLRGRVALRSGDSRIDLHAAPAGGAGTLEASAQLDVCSLDDWMPGARGRLRARAEVRGTWPALDLEVAAQSQALQLAQLRSDALDLQLQVRNVSKPSGQVRLDLSGVGAAGFEFGSLQLRVDGDQEMHRLTLTALGERLNTDLEMRGTQSEAGWSGSIERLQLTVPEVARLSLEAPAALEIDAQGAMELRQTCLSGDEMRFCAALTRQADGVLQASYALEGLRLALANALVPALPVAVSGTIEGRGELRRTAQGELFGQAGIELPGGRITPAQTPPDAPAGETLLEYAQLRLQAELTGAEARATLSGRLGEVAQDRPSEDGRLEGRVWLRGLEQPTSELDGELFVSIPSLSPLAAFIPQLAEVAGRVDLRASVAGTLEAPRLSGELQASELAAQIPELGLKLTDGRVSATPDTEGVISLDGEIHSGTGTLAFTGRLTPEGRIQANVKGRDFLAADIPAAHVIVAPELAFERDEQRMRLSGEVSIPRADVDLSKLPAGGAGGRRASPDVVVLDDEDAVQEAQAVPLQADITIILGDAVKLAGFGLDARVGGRLNIQERPDSPTVGTGNIKVEGAYKAYGQDLSIQRGQLLFASTPLDDPGLNIVAVRKVEQVTAGLKVEGTARSPQLSVFSDPVMTQSEALAYLVTGRPLERIGSSEGDADALHSAARSIGTAGGGLLAKSIGGRLGLDEVGIESNDMVGGATFTVGQYLSPRLYLSYGVGLFDPGEVITLRYRLTEALSVQTARGSSETRAGIEYRLEK</sequence>
<keyword evidence="9" id="KW-1185">Reference proteome</keyword>
<dbReference type="PANTHER" id="PTHR36985:SF1">
    <property type="entry name" value="TRANSLOCATION AND ASSEMBLY MODULE SUBUNIT TAMB"/>
    <property type="match status" value="1"/>
</dbReference>
<dbReference type="GO" id="GO:0097347">
    <property type="term" value="C:TAM protein secretion complex"/>
    <property type="evidence" value="ECO:0007669"/>
    <property type="project" value="TreeGrafter"/>
</dbReference>
<dbReference type="Pfam" id="PF04357">
    <property type="entry name" value="TamB"/>
    <property type="match status" value="1"/>
</dbReference>
<accession>A0A127FDI7</accession>
<evidence type="ECO:0000313" key="8">
    <source>
        <dbReference type="EMBL" id="AMN47648.1"/>
    </source>
</evidence>
<evidence type="ECO:0000256" key="6">
    <source>
        <dbReference type="SAM" id="Phobius"/>
    </source>
</evidence>
<feature type="transmembrane region" description="Helical" evidence="6">
    <location>
        <begin position="35"/>
        <end position="58"/>
    </location>
</feature>
<feature type="domain" description="Translocation and assembly module TamB C-terminal" evidence="7">
    <location>
        <begin position="1004"/>
        <end position="1336"/>
    </location>
</feature>
<organism evidence="8 9">
    <name type="scientific">Steroidobacter denitrificans</name>
    <dbReference type="NCBI Taxonomy" id="465721"/>
    <lineage>
        <taxon>Bacteria</taxon>
        <taxon>Pseudomonadati</taxon>
        <taxon>Pseudomonadota</taxon>
        <taxon>Gammaproteobacteria</taxon>
        <taxon>Steroidobacterales</taxon>
        <taxon>Steroidobacteraceae</taxon>
        <taxon>Steroidobacter</taxon>
    </lineage>
</organism>
<dbReference type="STRING" id="465721.ACG33_11160"/>
<evidence type="ECO:0000256" key="2">
    <source>
        <dbReference type="ARBA" id="ARBA00022692"/>
    </source>
</evidence>
<dbReference type="PANTHER" id="PTHR36985">
    <property type="entry name" value="TRANSLOCATION AND ASSEMBLY MODULE SUBUNIT TAMB"/>
    <property type="match status" value="1"/>
</dbReference>
<dbReference type="EMBL" id="CP011971">
    <property type="protein sequence ID" value="AMN47648.1"/>
    <property type="molecule type" value="Genomic_DNA"/>
</dbReference>
<dbReference type="InterPro" id="IPR007452">
    <property type="entry name" value="TamB_C"/>
</dbReference>
<dbReference type="PATRIC" id="fig|465721.4.peg.2382"/>
<protein>
    <recommendedName>
        <fullName evidence="7">Translocation and assembly module TamB C-terminal domain-containing protein</fullName>
    </recommendedName>
</protein>
<evidence type="ECO:0000256" key="5">
    <source>
        <dbReference type="SAM" id="MobiDB-lite"/>
    </source>
</evidence>
<evidence type="ECO:0000256" key="4">
    <source>
        <dbReference type="ARBA" id="ARBA00023136"/>
    </source>
</evidence>